<reference evidence="3" key="1">
    <citation type="submission" date="2021-01" db="EMBL/GenBank/DDBJ databases">
        <title>Modified the classification status of verrucomicrobia.</title>
        <authorList>
            <person name="Feng X."/>
        </authorList>
    </citation>
    <scope>NUCLEOTIDE SEQUENCE</scope>
    <source>
        <strain evidence="3">KCTC 13126</strain>
    </source>
</reference>
<evidence type="ECO:0000256" key="1">
    <source>
        <dbReference type="SAM" id="MobiDB-lite"/>
    </source>
</evidence>
<proteinExistence type="predicted"/>
<feature type="domain" description="Glycosyl transferase family 28 C-terminal" evidence="2">
    <location>
        <begin position="227"/>
        <end position="363"/>
    </location>
</feature>
<dbReference type="GO" id="GO:0016758">
    <property type="term" value="F:hexosyltransferase activity"/>
    <property type="evidence" value="ECO:0007669"/>
    <property type="project" value="InterPro"/>
</dbReference>
<dbReference type="Gene3D" id="3.40.50.2000">
    <property type="entry name" value="Glycogen Phosphorylase B"/>
    <property type="match status" value="2"/>
</dbReference>
<keyword evidence="4" id="KW-1185">Reference proteome</keyword>
<name>A0A934VQI7_9BACT</name>
<dbReference type="Pfam" id="PF04101">
    <property type="entry name" value="Glyco_tran_28_C"/>
    <property type="match status" value="1"/>
</dbReference>
<accession>A0A934VQI7</accession>
<dbReference type="AlphaFoldDB" id="A0A934VQI7"/>
<protein>
    <recommendedName>
        <fullName evidence="2">Glycosyl transferase family 28 C-terminal domain-containing protein</fullName>
    </recommendedName>
</protein>
<feature type="compositionally biased region" description="Polar residues" evidence="1">
    <location>
        <begin position="26"/>
        <end position="37"/>
    </location>
</feature>
<dbReference type="EMBL" id="JAENIL010000010">
    <property type="protein sequence ID" value="MBK1876623.1"/>
    <property type="molecule type" value="Genomic_DNA"/>
</dbReference>
<evidence type="ECO:0000313" key="3">
    <source>
        <dbReference type="EMBL" id="MBK1876623.1"/>
    </source>
</evidence>
<gene>
    <name evidence="3" type="ORF">JIN87_07075</name>
</gene>
<feature type="region of interest" description="Disordered" evidence="1">
    <location>
        <begin position="1"/>
        <end position="37"/>
    </location>
</feature>
<evidence type="ECO:0000259" key="2">
    <source>
        <dbReference type="Pfam" id="PF04101"/>
    </source>
</evidence>
<dbReference type="InterPro" id="IPR007235">
    <property type="entry name" value="Glyco_trans_28_C"/>
</dbReference>
<evidence type="ECO:0000313" key="4">
    <source>
        <dbReference type="Proteomes" id="UP000617628"/>
    </source>
</evidence>
<organism evidence="3 4">
    <name type="scientific">Pelagicoccus mobilis</name>
    <dbReference type="NCBI Taxonomy" id="415221"/>
    <lineage>
        <taxon>Bacteria</taxon>
        <taxon>Pseudomonadati</taxon>
        <taxon>Verrucomicrobiota</taxon>
        <taxon>Opitutia</taxon>
        <taxon>Puniceicoccales</taxon>
        <taxon>Pelagicoccaceae</taxon>
        <taxon>Pelagicoccus</taxon>
    </lineage>
</organism>
<sequence>MPVKSNSQADDESSAMSNEPLAEGQHQPSAISHQPSNKVRKRTVLAIASAGGHWVQLLRLRPAFEGTRIVYATTQEDYKSEVVSEEFYRIPDGTRWDKIKLLKSAWGIFRLILKIQPDTIITTGAAPGYFAIRIGKLLRKKTVWIDSIANAEELSLSGTKVGKHATLWLTQWKHLAHPEGPHFYGNVLGDQVAATVPSGKDQQLVTPEQKEGGSAISHQPLDQPLRIFVTVGSDVPFDRLLKAMDEWADSTKLKVEIFAQVGNSDYSPQYFEYTKFLTPSEFKTRLSNCDYVVAHTGMGTILSALRQQKPILTLPRHGSLGETRNDHQIATANHLLELGIIEVAFDETELKQKLEKLSKNASSSDIPQWASNELTKKLNSFSLS</sequence>
<dbReference type="SUPFAM" id="SSF53756">
    <property type="entry name" value="UDP-Glycosyltransferase/glycogen phosphorylase"/>
    <property type="match status" value="1"/>
</dbReference>
<comment type="caution">
    <text evidence="3">The sequence shown here is derived from an EMBL/GenBank/DDBJ whole genome shotgun (WGS) entry which is preliminary data.</text>
</comment>
<dbReference type="Proteomes" id="UP000617628">
    <property type="component" value="Unassembled WGS sequence"/>
</dbReference>